<proteinExistence type="predicted"/>
<feature type="region of interest" description="Disordered" evidence="1">
    <location>
        <begin position="94"/>
        <end position="117"/>
    </location>
</feature>
<protein>
    <submittedName>
        <fullName evidence="2">Uncharacterized protein</fullName>
    </submittedName>
</protein>
<feature type="compositionally biased region" description="Basic residues" evidence="1">
    <location>
        <begin position="16"/>
        <end position="27"/>
    </location>
</feature>
<sequence length="117" mass="13187">FAQGGGLRCLDLPGRARAHTHTHTHTHRERERASQDAVQPYKSFLQGRNLIRQLIDTHKKKLLTATRHVWTDSDHPGRQRVRQLQGGVPVRRGLEHELQQRGHHGVDPGAGGGKVRP</sequence>
<name>A0ABV1AC95_9TELE</name>
<comment type="caution">
    <text evidence="2">The sequence shown here is derived from an EMBL/GenBank/DDBJ whole genome shotgun (WGS) entry which is preliminary data.</text>
</comment>
<dbReference type="Proteomes" id="UP001469553">
    <property type="component" value="Unassembled WGS sequence"/>
</dbReference>
<keyword evidence="3" id="KW-1185">Reference proteome</keyword>
<feature type="compositionally biased region" description="Gly residues" evidence="1">
    <location>
        <begin position="108"/>
        <end position="117"/>
    </location>
</feature>
<evidence type="ECO:0000313" key="3">
    <source>
        <dbReference type="Proteomes" id="UP001469553"/>
    </source>
</evidence>
<evidence type="ECO:0000256" key="1">
    <source>
        <dbReference type="SAM" id="MobiDB-lite"/>
    </source>
</evidence>
<organism evidence="2 3">
    <name type="scientific">Ameca splendens</name>
    <dbReference type="NCBI Taxonomy" id="208324"/>
    <lineage>
        <taxon>Eukaryota</taxon>
        <taxon>Metazoa</taxon>
        <taxon>Chordata</taxon>
        <taxon>Craniata</taxon>
        <taxon>Vertebrata</taxon>
        <taxon>Euteleostomi</taxon>
        <taxon>Actinopterygii</taxon>
        <taxon>Neopterygii</taxon>
        <taxon>Teleostei</taxon>
        <taxon>Neoteleostei</taxon>
        <taxon>Acanthomorphata</taxon>
        <taxon>Ovalentaria</taxon>
        <taxon>Atherinomorphae</taxon>
        <taxon>Cyprinodontiformes</taxon>
        <taxon>Goodeidae</taxon>
        <taxon>Ameca</taxon>
    </lineage>
</organism>
<feature type="non-terminal residue" evidence="2">
    <location>
        <position position="1"/>
    </location>
</feature>
<dbReference type="EMBL" id="JAHRIP010088206">
    <property type="protein sequence ID" value="MEQ2316198.1"/>
    <property type="molecule type" value="Genomic_DNA"/>
</dbReference>
<evidence type="ECO:0000313" key="2">
    <source>
        <dbReference type="EMBL" id="MEQ2316198.1"/>
    </source>
</evidence>
<gene>
    <name evidence="2" type="ORF">AMECASPLE_030212</name>
</gene>
<reference evidence="2 3" key="1">
    <citation type="submission" date="2021-06" db="EMBL/GenBank/DDBJ databases">
        <authorList>
            <person name="Palmer J.M."/>
        </authorList>
    </citation>
    <scope>NUCLEOTIDE SEQUENCE [LARGE SCALE GENOMIC DNA]</scope>
    <source>
        <strain evidence="2 3">AS_MEX2019</strain>
        <tissue evidence="2">Muscle</tissue>
    </source>
</reference>
<feature type="compositionally biased region" description="Basic and acidic residues" evidence="1">
    <location>
        <begin position="94"/>
        <end position="106"/>
    </location>
</feature>
<accession>A0ABV1AC95</accession>
<feature type="region of interest" description="Disordered" evidence="1">
    <location>
        <begin position="1"/>
        <end position="38"/>
    </location>
</feature>